<sequence>MSNEHTHDEPSTEAPDHSHTPLGQDHLRGQDPRPSGERPQSLGTNRQPSPTSSHSVLPDEALDPEILQEVTNQVEGALLMQARSAPLPSPQELALYGEIDSLIIGKIVDMAVDSNRAANAATQSEANVNNAIAARISAEATSIGRGQWLFAVLSAFFVVIGASLVLANKDLLGIALVIVGGISTLGVLIQPKISERWTTLEDKNQQQ</sequence>
<feature type="transmembrane region" description="Helical" evidence="2">
    <location>
        <begin position="148"/>
        <end position="165"/>
    </location>
</feature>
<evidence type="ECO:0000313" key="3">
    <source>
        <dbReference type="EMBL" id="MEJ4100897.1"/>
    </source>
</evidence>
<feature type="region of interest" description="Disordered" evidence="1">
    <location>
        <begin position="1"/>
        <end position="57"/>
    </location>
</feature>
<evidence type="ECO:0008006" key="5">
    <source>
        <dbReference type="Google" id="ProtNLM"/>
    </source>
</evidence>
<proteinExistence type="predicted"/>
<feature type="compositionally biased region" description="Basic and acidic residues" evidence="1">
    <location>
        <begin position="1"/>
        <end position="36"/>
    </location>
</feature>
<gene>
    <name evidence="3" type="ORF">V5S96_11095</name>
</gene>
<accession>A0ABU8P3J9</accession>
<feature type="compositionally biased region" description="Polar residues" evidence="1">
    <location>
        <begin position="41"/>
        <end position="55"/>
    </location>
</feature>
<evidence type="ECO:0000313" key="4">
    <source>
        <dbReference type="Proteomes" id="UP001359781"/>
    </source>
</evidence>
<protein>
    <recommendedName>
        <fullName evidence="5">DUF2335 domain-containing protein</fullName>
    </recommendedName>
</protein>
<dbReference type="EMBL" id="JBAHVJ010000013">
    <property type="protein sequence ID" value="MEJ4100897.1"/>
    <property type="molecule type" value="Genomic_DNA"/>
</dbReference>
<keyword evidence="2" id="KW-0472">Membrane</keyword>
<keyword evidence="4" id="KW-1185">Reference proteome</keyword>
<feature type="transmembrane region" description="Helical" evidence="2">
    <location>
        <begin position="171"/>
        <end position="189"/>
    </location>
</feature>
<dbReference type="Proteomes" id="UP001359781">
    <property type="component" value="Unassembled WGS sequence"/>
</dbReference>
<name>A0ABU8P3J9_9CORY</name>
<reference evidence="3 4" key="1">
    <citation type="submission" date="2024-02" db="EMBL/GenBank/DDBJ databases">
        <title>Whole genome sequencing and characterization of Corynebacterium isolated from the ocular surface of dry eye disease sufferers.</title>
        <authorList>
            <person name="Naqvi M."/>
        </authorList>
    </citation>
    <scope>NUCLEOTIDE SEQUENCE [LARGE SCALE GENOMIC DNA]</scope>
    <source>
        <strain evidence="3 4">PCRF</strain>
    </source>
</reference>
<keyword evidence="2" id="KW-0812">Transmembrane</keyword>
<evidence type="ECO:0000256" key="2">
    <source>
        <dbReference type="SAM" id="Phobius"/>
    </source>
</evidence>
<dbReference type="RefSeq" id="WP_337891030.1">
    <property type="nucleotide sequence ID" value="NZ_JBAHVI010000012.1"/>
</dbReference>
<comment type="caution">
    <text evidence="3">The sequence shown here is derived from an EMBL/GenBank/DDBJ whole genome shotgun (WGS) entry which is preliminary data.</text>
</comment>
<keyword evidence="2" id="KW-1133">Transmembrane helix</keyword>
<organism evidence="3 4">
    <name type="scientific">Corynebacterium mastitidis</name>
    <dbReference type="NCBI Taxonomy" id="161890"/>
    <lineage>
        <taxon>Bacteria</taxon>
        <taxon>Bacillati</taxon>
        <taxon>Actinomycetota</taxon>
        <taxon>Actinomycetes</taxon>
        <taxon>Mycobacteriales</taxon>
        <taxon>Corynebacteriaceae</taxon>
        <taxon>Corynebacterium</taxon>
    </lineage>
</organism>
<evidence type="ECO:0000256" key="1">
    <source>
        <dbReference type="SAM" id="MobiDB-lite"/>
    </source>
</evidence>